<evidence type="ECO:0000256" key="2">
    <source>
        <dbReference type="ARBA" id="ARBA00009779"/>
    </source>
</evidence>
<keyword evidence="10 12" id="KW-0482">Metalloprotease</keyword>
<reference evidence="14 15" key="1">
    <citation type="submission" date="2018-06" db="EMBL/GenBank/DDBJ databases">
        <authorList>
            <consortium name="Pathogen Informatics"/>
            <person name="Doyle S."/>
        </authorList>
    </citation>
    <scope>NUCLEOTIDE SEQUENCE [LARGE SCALE GENOMIC DNA]</scope>
    <source>
        <strain evidence="14 15">NCTC13315</strain>
    </source>
</reference>
<dbReference type="InterPro" id="IPR022919">
    <property type="entry name" value="Pept_M48_protease_HtpX"/>
</dbReference>
<keyword evidence="6 12" id="KW-0479">Metal-binding</keyword>
<feature type="transmembrane region" description="Helical" evidence="12">
    <location>
        <begin position="229"/>
        <end position="255"/>
    </location>
</feature>
<keyword evidence="12" id="KW-0346">Stress response</keyword>
<evidence type="ECO:0000256" key="5">
    <source>
        <dbReference type="ARBA" id="ARBA00022692"/>
    </source>
</evidence>
<dbReference type="CDD" id="cd07340">
    <property type="entry name" value="M48B_Htpx_like"/>
    <property type="match status" value="1"/>
</dbReference>
<dbReference type="AlphaFoldDB" id="A0A378HYF5"/>
<dbReference type="InterPro" id="IPR050083">
    <property type="entry name" value="HtpX_protease"/>
</dbReference>
<evidence type="ECO:0000259" key="13">
    <source>
        <dbReference type="Pfam" id="PF01435"/>
    </source>
</evidence>
<evidence type="ECO:0000313" key="14">
    <source>
        <dbReference type="EMBL" id="STX27812.1"/>
    </source>
</evidence>
<comment type="subcellular location">
    <subcellularLocation>
        <location evidence="1 12">Cell membrane</location>
        <topology evidence="1 12">Multi-pass membrane protein</topology>
    </subcellularLocation>
</comment>
<feature type="transmembrane region" description="Helical" evidence="12">
    <location>
        <begin position="26"/>
        <end position="48"/>
    </location>
</feature>
<dbReference type="HAMAP" id="MF_00188">
    <property type="entry name" value="Pept_M48_protease_HtpX"/>
    <property type="match status" value="1"/>
</dbReference>
<feature type="binding site" evidence="12">
    <location>
        <position position="179"/>
    </location>
    <ligand>
        <name>Zn(2+)</name>
        <dbReference type="ChEBI" id="CHEBI:29105"/>
        <note>catalytic</note>
    </ligand>
</feature>
<dbReference type="Proteomes" id="UP000254968">
    <property type="component" value="Unassembled WGS sequence"/>
</dbReference>
<keyword evidence="7 12" id="KW-0378">Hydrolase</keyword>
<evidence type="ECO:0000256" key="10">
    <source>
        <dbReference type="ARBA" id="ARBA00023049"/>
    </source>
</evidence>
<feature type="binding site" evidence="12">
    <location>
        <position position="183"/>
    </location>
    <ligand>
        <name>Zn(2+)</name>
        <dbReference type="ChEBI" id="CHEBI:29105"/>
        <note>catalytic</note>
    </ligand>
</feature>
<proteinExistence type="inferred from homology"/>
<accession>A0A378HYF5</accession>
<comment type="similarity">
    <text evidence="2 12">Belongs to the peptidase M48B family.</text>
</comment>
<dbReference type="Gene3D" id="3.30.2010.10">
    <property type="entry name" value="Metalloproteases ('zincins'), catalytic domain"/>
    <property type="match status" value="1"/>
</dbReference>
<keyword evidence="9 12" id="KW-1133">Transmembrane helix</keyword>
<comment type="cofactor">
    <cofactor evidence="12">
        <name>Zn(2+)</name>
        <dbReference type="ChEBI" id="CHEBI:29105"/>
    </cofactor>
    <text evidence="12">Binds 1 zinc ion per subunit.</text>
</comment>
<protein>
    <recommendedName>
        <fullName evidence="12">Protease HtpX</fullName>
        <ecNumber evidence="12">3.4.24.-</ecNumber>
    </recommendedName>
    <alternativeName>
        <fullName evidence="12">Heat shock protein HtpX</fullName>
    </alternativeName>
</protein>
<evidence type="ECO:0000256" key="3">
    <source>
        <dbReference type="ARBA" id="ARBA00022475"/>
    </source>
</evidence>
<evidence type="ECO:0000256" key="6">
    <source>
        <dbReference type="ARBA" id="ARBA00022723"/>
    </source>
</evidence>
<name>A0A378HYF5_9GAMM</name>
<dbReference type="EC" id="3.4.24.-" evidence="12"/>
<evidence type="ECO:0000256" key="12">
    <source>
        <dbReference type="HAMAP-Rule" id="MF_00188"/>
    </source>
</evidence>
<sequence length="351" mass="39704">MPLNDYEASVGNWRAQLQRNERKTRLVIFTFILIYLIVGIIADSVINLSTYPNASLSQILMALVTFKIIPWATIIMAGVAAISLLITYSLYDRIMLLGTEYREITPENAQSLQEKQLYNVVEEMKVAAGLKYMPKVYLIEANYMNAFASGYSEKSAMVAITRGLIEKLDRAELQAVMAHELSHIRHQDIKLTLTVAVLSNILLIVIDILFYSLIYRRDNRRQNNSGGNAAAALVLVVILLRYLLPLVTVLLTLFLSRTREYMADSGSVELMRDNEPMARALLKISQDHASHADEYTQEYGKTPHEQIRQASYLFDPSSIDPIKSLASAFSTHPQIDKRLEAIGFKRKNKAE</sequence>
<organism evidence="14 15">
    <name type="scientific">Legionella beliardensis</name>
    <dbReference type="NCBI Taxonomy" id="91822"/>
    <lineage>
        <taxon>Bacteria</taxon>
        <taxon>Pseudomonadati</taxon>
        <taxon>Pseudomonadota</taxon>
        <taxon>Gammaproteobacteria</taxon>
        <taxon>Legionellales</taxon>
        <taxon>Legionellaceae</taxon>
        <taxon>Legionella</taxon>
    </lineage>
</organism>
<dbReference type="EMBL" id="UGNV01000001">
    <property type="protein sequence ID" value="STX27812.1"/>
    <property type="molecule type" value="Genomic_DNA"/>
</dbReference>
<dbReference type="RefSeq" id="WP_115301604.1">
    <property type="nucleotide sequence ID" value="NZ_CAAAHO010000011.1"/>
</dbReference>
<evidence type="ECO:0000256" key="8">
    <source>
        <dbReference type="ARBA" id="ARBA00022833"/>
    </source>
</evidence>
<evidence type="ECO:0000313" key="15">
    <source>
        <dbReference type="Proteomes" id="UP000254968"/>
    </source>
</evidence>
<gene>
    <name evidence="14" type="primary">htpX_1</name>
    <name evidence="12" type="synonym">htpX</name>
    <name evidence="14" type="ORF">NCTC13315_00328</name>
</gene>
<feature type="active site" evidence="12">
    <location>
        <position position="180"/>
    </location>
</feature>
<keyword evidence="3 12" id="KW-1003">Cell membrane</keyword>
<dbReference type="GO" id="GO:0008270">
    <property type="term" value="F:zinc ion binding"/>
    <property type="evidence" value="ECO:0007669"/>
    <property type="project" value="UniProtKB-UniRule"/>
</dbReference>
<dbReference type="PANTHER" id="PTHR43221">
    <property type="entry name" value="PROTEASE HTPX"/>
    <property type="match status" value="1"/>
</dbReference>
<dbReference type="InterPro" id="IPR001915">
    <property type="entry name" value="Peptidase_M48"/>
</dbReference>
<dbReference type="GO" id="GO:0005886">
    <property type="term" value="C:plasma membrane"/>
    <property type="evidence" value="ECO:0007669"/>
    <property type="project" value="UniProtKB-SubCell"/>
</dbReference>
<evidence type="ECO:0000256" key="1">
    <source>
        <dbReference type="ARBA" id="ARBA00004651"/>
    </source>
</evidence>
<evidence type="ECO:0000256" key="9">
    <source>
        <dbReference type="ARBA" id="ARBA00022989"/>
    </source>
</evidence>
<dbReference type="NCBIfam" id="NF002775">
    <property type="entry name" value="PRK02870.1"/>
    <property type="match status" value="1"/>
</dbReference>
<evidence type="ECO:0000256" key="11">
    <source>
        <dbReference type="ARBA" id="ARBA00023136"/>
    </source>
</evidence>
<keyword evidence="5 12" id="KW-0812">Transmembrane</keyword>
<feature type="domain" description="Peptidase M48" evidence="13">
    <location>
        <begin position="112"/>
        <end position="342"/>
    </location>
</feature>
<dbReference type="GO" id="GO:0006508">
    <property type="term" value="P:proteolysis"/>
    <property type="evidence" value="ECO:0007669"/>
    <property type="project" value="UniProtKB-KW"/>
</dbReference>
<dbReference type="Pfam" id="PF01435">
    <property type="entry name" value="Peptidase_M48"/>
    <property type="match status" value="1"/>
</dbReference>
<feature type="transmembrane region" description="Helical" evidence="12">
    <location>
        <begin position="68"/>
        <end position="91"/>
    </location>
</feature>
<keyword evidence="8 12" id="KW-0862">Zinc</keyword>
<evidence type="ECO:0000256" key="4">
    <source>
        <dbReference type="ARBA" id="ARBA00022670"/>
    </source>
</evidence>
<keyword evidence="15" id="KW-1185">Reference proteome</keyword>
<dbReference type="GO" id="GO:0004222">
    <property type="term" value="F:metalloendopeptidase activity"/>
    <property type="evidence" value="ECO:0007669"/>
    <property type="project" value="UniProtKB-UniRule"/>
</dbReference>
<keyword evidence="11 12" id="KW-0472">Membrane</keyword>
<keyword evidence="4 12" id="KW-0645">Protease</keyword>
<feature type="transmembrane region" description="Helical" evidence="12">
    <location>
        <begin position="191"/>
        <end position="214"/>
    </location>
</feature>
<feature type="binding site" evidence="12">
    <location>
        <position position="260"/>
    </location>
    <ligand>
        <name>Zn(2+)</name>
        <dbReference type="ChEBI" id="CHEBI:29105"/>
        <note>catalytic</note>
    </ligand>
</feature>
<evidence type="ECO:0000256" key="7">
    <source>
        <dbReference type="ARBA" id="ARBA00022801"/>
    </source>
</evidence>
<dbReference type="OrthoDB" id="15218at2"/>
<dbReference type="PANTHER" id="PTHR43221:SF1">
    <property type="entry name" value="PROTEASE HTPX"/>
    <property type="match status" value="1"/>
</dbReference>